<dbReference type="GO" id="GO:0004523">
    <property type="term" value="F:RNA-DNA hybrid ribonuclease activity"/>
    <property type="evidence" value="ECO:0007669"/>
    <property type="project" value="InterPro"/>
</dbReference>
<dbReference type="OrthoDB" id="1906820at2759"/>
<feature type="domain" description="RNase H type-1" evidence="1">
    <location>
        <begin position="101"/>
        <end position="176"/>
    </location>
</feature>
<keyword evidence="3" id="KW-1185">Reference proteome</keyword>
<sequence>MIKGKSLKKLMAQAALAATVYWIWAERNRLMYDEGNGTPQQLFRIITRDVSIRITSMKKRFRDTTDNRLAAAKIGRIDLIINTIVKPVRWEKPREGWYKLNADGSFSENKAGYGEILRNNKGMVSFACTVSSSTRSILFLELMGLAAGLEIALKMGEKKININSESLLATRILRGQDHPT</sequence>
<dbReference type="Proteomes" id="UP000554482">
    <property type="component" value="Unassembled WGS sequence"/>
</dbReference>
<organism evidence="2 3">
    <name type="scientific">Thalictrum thalictroides</name>
    <name type="common">Rue-anemone</name>
    <name type="synonym">Anemone thalictroides</name>
    <dbReference type="NCBI Taxonomy" id="46969"/>
    <lineage>
        <taxon>Eukaryota</taxon>
        <taxon>Viridiplantae</taxon>
        <taxon>Streptophyta</taxon>
        <taxon>Embryophyta</taxon>
        <taxon>Tracheophyta</taxon>
        <taxon>Spermatophyta</taxon>
        <taxon>Magnoliopsida</taxon>
        <taxon>Ranunculales</taxon>
        <taxon>Ranunculaceae</taxon>
        <taxon>Thalictroideae</taxon>
        <taxon>Thalictrum</taxon>
    </lineage>
</organism>
<dbReference type="CDD" id="cd06222">
    <property type="entry name" value="RNase_H_like"/>
    <property type="match status" value="1"/>
</dbReference>
<evidence type="ECO:0000313" key="3">
    <source>
        <dbReference type="Proteomes" id="UP000554482"/>
    </source>
</evidence>
<dbReference type="PANTHER" id="PTHR47723:SF19">
    <property type="entry name" value="POLYNUCLEOTIDYL TRANSFERASE, RIBONUCLEASE H-LIKE SUPERFAMILY PROTEIN"/>
    <property type="match status" value="1"/>
</dbReference>
<gene>
    <name evidence="2" type="ORF">FRX31_032699</name>
</gene>
<dbReference type="InterPro" id="IPR053151">
    <property type="entry name" value="RNase_H-like"/>
</dbReference>
<dbReference type="InterPro" id="IPR012337">
    <property type="entry name" value="RNaseH-like_sf"/>
</dbReference>
<dbReference type="GO" id="GO:0003676">
    <property type="term" value="F:nucleic acid binding"/>
    <property type="evidence" value="ECO:0007669"/>
    <property type="project" value="InterPro"/>
</dbReference>
<comment type="caution">
    <text evidence="2">The sequence shown here is derived from an EMBL/GenBank/DDBJ whole genome shotgun (WGS) entry which is preliminary data.</text>
</comment>
<dbReference type="SUPFAM" id="SSF53098">
    <property type="entry name" value="Ribonuclease H-like"/>
    <property type="match status" value="1"/>
</dbReference>
<evidence type="ECO:0000313" key="2">
    <source>
        <dbReference type="EMBL" id="KAF5177714.1"/>
    </source>
</evidence>
<dbReference type="PANTHER" id="PTHR47723">
    <property type="entry name" value="OS05G0353850 PROTEIN"/>
    <property type="match status" value="1"/>
</dbReference>
<dbReference type="InterPro" id="IPR002156">
    <property type="entry name" value="RNaseH_domain"/>
</dbReference>
<proteinExistence type="predicted"/>
<evidence type="ECO:0000259" key="1">
    <source>
        <dbReference type="Pfam" id="PF13456"/>
    </source>
</evidence>
<dbReference type="Gene3D" id="3.30.420.10">
    <property type="entry name" value="Ribonuclease H-like superfamily/Ribonuclease H"/>
    <property type="match status" value="1"/>
</dbReference>
<dbReference type="InterPro" id="IPR044730">
    <property type="entry name" value="RNase_H-like_dom_plant"/>
</dbReference>
<dbReference type="Pfam" id="PF13456">
    <property type="entry name" value="RVT_3"/>
    <property type="match status" value="1"/>
</dbReference>
<name>A0A7J6UYH4_THATH</name>
<reference evidence="2 3" key="1">
    <citation type="submission" date="2020-06" db="EMBL/GenBank/DDBJ databases">
        <title>Transcriptomic and genomic resources for Thalictrum thalictroides and T. hernandezii: Facilitating candidate gene discovery in an emerging model plant lineage.</title>
        <authorList>
            <person name="Arias T."/>
            <person name="Riano-Pachon D.M."/>
            <person name="Di Stilio V.S."/>
        </authorList>
    </citation>
    <scope>NUCLEOTIDE SEQUENCE [LARGE SCALE GENOMIC DNA]</scope>
    <source>
        <strain evidence="3">cv. WT478/WT964</strain>
        <tissue evidence="2">Leaves</tissue>
    </source>
</reference>
<dbReference type="InterPro" id="IPR036397">
    <property type="entry name" value="RNaseH_sf"/>
</dbReference>
<protein>
    <submittedName>
        <fullName evidence="2">Ribonuclease h domain</fullName>
    </submittedName>
</protein>
<dbReference type="AlphaFoldDB" id="A0A7J6UYH4"/>
<accession>A0A7J6UYH4</accession>
<dbReference type="EMBL" id="JABWDY010041018">
    <property type="protein sequence ID" value="KAF5177714.1"/>
    <property type="molecule type" value="Genomic_DNA"/>
</dbReference>